<comment type="caution">
    <text evidence="2">The sequence shown here is derived from an EMBL/GenBank/DDBJ whole genome shotgun (WGS) entry which is preliminary data.</text>
</comment>
<proteinExistence type="predicted"/>
<keyword evidence="3" id="KW-1185">Reference proteome</keyword>
<organism evidence="2 3">
    <name type="scientific">Clostridium tertium</name>
    <dbReference type="NCBI Taxonomy" id="1559"/>
    <lineage>
        <taxon>Bacteria</taxon>
        <taxon>Bacillati</taxon>
        <taxon>Bacillota</taxon>
        <taxon>Clostridia</taxon>
        <taxon>Eubacteriales</taxon>
        <taxon>Clostridiaceae</taxon>
        <taxon>Clostridium</taxon>
    </lineage>
</organism>
<dbReference type="Gene3D" id="1.10.10.10">
    <property type="entry name" value="Winged helix-like DNA-binding domain superfamily/Winged helix DNA-binding domain"/>
    <property type="match status" value="1"/>
</dbReference>
<sequence length="127" mass="14725">MAFRKLKDYENEIDILNECIEHIRNNSTKVSKFEVRRDKVIQLLYKQKEAEKRKLENENLKTEKSIVFSNSLLRSNGRAILQLTDDMVLIKIYDMVAQAVRKTGVNSKGIRDAAKGVQKHAGGYIWK</sequence>
<name>A0A9X3XJK3_9CLOT</name>
<dbReference type="RefSeq" id="WP_143327213.1">
    <property type="nucleotide sequence ID" value="NZ_CABKOG010000003.1"/>
</dbReference>
<dbReference type="AlphaFoldDB" id="A0A9X3XJK3"/>
<dbReference type="Proteomes" id="UP001141183">
    <property type="component" value="Unassembled WGS sequence"/>
</dbReference>
<evidence type="ECO:0000313" key="2">
    <source>
        <dbReference type="EMBL" id="MDC4240408.1"/>
    </source>
</evidence>
<keyword evidence="1" id="KW-0175">Coiled coil</keyword>
<protein>
    <submittedName>
        <fullName evidence="2">Uncharacterized protein</fullName>
    </submittedName>
</protein>
<evidence type="ECO:0000313" key="3">
    <source>
        <dbReference type="Proteomes" id="UP001141183"/>
    </source>
</evidence>
<dbReference type="EMBL" id="JAMRYU010000009">
    <property type="protein sequence ID" value="MDC4240408.1"/>
    <property type="molecule type" value="Genomic_DNA"/>
</dbReference>
<evidence type="ECO:0000256" key="1">
    <source>
        <dbReference type="SAM" id="Coils"/>
    </source>
</evidence>
<dbReference type="InterPro" id="IPR036388">
    <property type="entry name" value="WH-like_DNA-bd_sf"/>
</dbReference>
<gene>
    <name evidence="2" type="ORF">NE398_09550</name>
</gene>
<reference evidence="2" key="1">
    <citation type="submission" date="2022-05" db="EMBL/GenBank/DDBJ databases">
        <title>Draft genome sequence of Clostridium tertium strain CP3 isolated from Peru.</title>
        <authorList>
            <person name="Hurtado R."/>
            <person name="Lima L."/>
            <person name="Sousa T."/>
            <person name="Jaiswal A.K."/>
            <person name="Tiwari S."/>
            <person name="Maturrano L."/>
            <person name="Brenig B."/>
            <person name="Azevedo V."/>
        </authorList>
    </citation>
    <scope>NUCLEOTIDE SEQUENCE</scope>
    <source>
        <strain evidence="2">CP3</strain>
    </source>
</reference>
<accession>A0A9X3XJK3</accession>
<feature type="coiled-coil region" evidence="1">
    <location>
        <begin position="6"/>
        <end position="65"/>
    </location>
</feature>